<keyword evidence="3" id="KW-1185">Reference proteome</keyword>
<comment type="caution">
    <text evidence="2">The sequence shown here is derived from an EMBL/GenBank/DDBJ whole genome shotgun (WGS) entry which is preliminary data.</text>
</comment>
<organism evidence="2 3">
    <name type="scientific">Steroidobacter agaridevorans</name>
    <dbReference type="NCBI Taxonomy" id="2695856"/>
    <lineage>
        <taxon>Bacteria</taxon>
        <taxon>Pseudomonadati</taxon>
        <taxon>Pseudomonadota</taxon>
        <taxon>Gammaproteobacteria</taxon>
        <taxon>Steroidobacterales</taxon>
        <taxon>Steroidobacteraceae</taxon>
        <taxon>Steroidobacter</taxon>
    </lineage>
</organism>
<dbReference type="Proteomes" id="UP000445000">
    <property type="component" value="Unassembled WGS sequence"/>
</dbReference>
<protein>
    <recommendedName>
        <fullName evidence="4">Lipoprotein</fullName>
    </recommendedName>
</protein>
<feature type="chain" id="PRO_5032928712" description="Lipoprotein" evidence="1">
    <location>
        <begin position="27"/>
        <end position="153"/>
    </location>
</feature>
<keyword evidence="1" id="KW-0732">Signal</keyword>
<dbReference type="AlphaFoldDB" id="A0A829YD41"/>
<proteinExistence type="predicted"/>
<reference evidence="3" key="1">
    <citation type="submission" date="2020-01" db="EMBL/GenBank/DDBJ databases">
        <title>'Steroidobacter agaridevorans' sp. nov., agar-degrading bacteria isolated from rhizosphere soils.</title>
        <authorList>
            <person name="Ikenaga M."/>
            <person name="Kataoka M."/>
            <person name="Murouchi A."/>
            <person name="Katsuragi S."/>
            <person name="Sakai M."/>
        </authorList>
    </citation>
    <scope>NUCLEOTIDE SEQUENCE [LARGE SCALE GENOMIC DNA]</scope>
    <source>
        <strain evidence="3">YU21-B</strain>
    </source>
</reference>
<evidence type="ECO:0008006" key="4">
    <source>
        <dbReference type="Google" id="ProtNLM"/>
    </source>
</evidence>
<accession>A0A829YD41</accession>
<feature type="signal peptide" evidence="1">
    <location>
        <begin position="1"/>
        <end position="26"/>
    </location>
</feature>
<gene>
    <name evidence="2" type="ORF">GCM10011487_31650</name>
</gene>
<evidence type="ECO:0000313" key="2">
    <source>
        <dbReference type="EMBL" id="GFE81165.1"/>
    </source>
</evidence>
<dbReference type="EMBL" id="BLJN01000003">
    <property type="protein sequence ID" value="GFE81165.1"/>
    <property type="molecule type" value="Genomic_DNA"/>
</dbReference>
<evidence type="ECO:0000256" key="1">
    <source>
        <dbReference type="SAM" id="SignalP"/>
    </source>
</evidence>
<name>A0A829YD41_9GAMM</name>
<evidence type="ECO:0000313" key="3">
    <source>
        <dbReference type="Proteomes" id="UP000445000"/>
    </source>
</evidence>
<dbReference type="PROSITE" id="PS51257">
    <property type="entry name" value="PROKAR_LIPOPROTEIN"/>
    <property type="match status" value="1"/>
</dbReference>
<sequence length="153" mass="16283">MSTRLSLWFSKRVCASVVVAISSALAGCETYTYGRVVIETPAPIDPRCIGAAAGRVDPGEVYGPGPRQGGAVEIGVKRGTSAVGIHLYEGIITVQFGWSGRESEEVEAASFRLLDDVRHAVTDSCAIQQPPATITSNCRTRSIRDCEKLLDVG</sequence>